<reference evidence="2 3" key="4">
    <citation type="journal article" date="2020" name="Sci. Rep.">
        <title>beta-carboline chemical signals induce reveromycin production through a LuxR family regulator in Streptomyces sp. SN-593.</title>
        <authorList>
            <person name="Panthee S."/>
            <person name="Kito N."/>
            <person name="Hayashi T."/>
            <person name="Shimizu T."/>
            <person name="Ishikawa J."/>
            <person name="Hamamoto H."/>
            <person name="Osada H."/>
            <person name="Takahashi S."/>
        </authorList>
    </citation>
    <scope>NUCLEOTIDE SEQUENCE [LARGE SCALE GENOMIC DNA]</scope>
    <source>
        <strain evidence="2 3">SN-593</strain>
    </source>
</reference>
<reference evidence="2 3" key="3">
    <citation type="journal article" date="2011" name="Nat. Chem. Biol.">
        <title>Reveromycin A biosynthesis uses RevG and RevJ for stereospecific spiroacetal formation.</title>
        <authorList>
            <person name="Takahashi S."/>
            <person name="Toyoda A."/>
            <person name="Sekiyama Y."/>
            <person name="Takagi H."/>
            <person name="Nogawa T."/>
            <person name="Uramoto M."/>
            <person name="Suzuki R."/>
            <person name="Koshino H."/>
            <person name="Kumano T."/>
            <person name="Panthee S."/>
            <person name="Dairi T."/>
            <person name="Ishikawa J."/>
            <person name="Ikeda H."/>
            <person name="Sakaki Y."/>
            <person name="Osada H."/>
        </authorList>
    </citation>
    <scope>NUCLEOTIDE SEQUENCE [LARGE SCALE GENOMIC DNA]</scope>
    <source>
        <strain evidence="2 3">SN-593</strain>
    </source>
</reference>
<dbReference type="KEGG" id="arev:RVR_6966"/>
<name>A0A7U3VQT1_9ACTN</name>
<evidence type="ECO:0000313" key="3">
    <source>
        <dbReference type="Proteomes" id="UP000595703"/>
    </source>
</evidence>
<reference evidence="2 3" key="2">
    <citation type="journal article" date="2011" name="J. Antibiot.">
        <title>Furaquinocins I and J: novel polyketide isoprenoid hybrid compounds from Streptomyces reveromyceticus SN-593.</title>
        <authorList>
            <person name="Panthee S."/>
            <person name="Takahashi S."/>
            <person name="Takagi H."/>
            <person name="Nogawa T."/>
            <person name="Oowada E."/>
            <person name="Uramoto M."/>
            <person name="Osada H."/>
        </authorList>
    </citation>
    <scope>NUCLEOTIDE SEQUENCE [LARGE SCALE GENOMIC DNA]</scope>
    <source>
        <strain evidence="2 3">SN-593</strain>
    </source>
</reference>
<organism evidence="2 3">
    <name type="scientific">Actinacidiphila reveromycinica</name>
    <dbReference type="NCBI Taxonomy" id="659352"/>
    <lineage>
        <taxon>Bacteria</taxon>
        <taxon>Bacillati</taxon>
        <taxon>Actinomycetota</taxon>
        <taxon>Actinomycetes</taxon>
        <taxon>Kitasatosporales</taxon>
        <taxon>Streptomycetaceae</taxon>
        <taxon>Actinacidiphila</taxon>
    </lineage>
</organism>
<dbReference type="EMBL" id="AP018365">
    <property type="protein sequence ID" value="BBB00075.1"/>
    <property type="molecule type" value="Genomic_DNA"/>
</dbReference>
<dbReference type="AlphaFoldDB" id="A0A7U3VQT1"/>
<evidence type="ECO:0000256" key="1">
    <source>
        <dbReference type="SAM" id="MobiDB-lite"/>
    </source>
</evidence>
<sequence length="191" mass="21675">MPSGGPGGTLPAYRPGHPRRSVRVPKDPALYPVAGVPVRTPQDLWAALLALNDPARHPYTVRAGFADGADLVAEYRRVLRAYGTLTGRRRQECEEFQVRMWFDPAIHQVRSVDHMTGYTLTLTDPPRRRTTSWSRGQLYQKHTTYEWGRTPEGRRRFVETSRFDSGVLKQALQSTALAHGWSWLPLTRPPS</sequence>
<evidence type="ECO:0000313" key="2">
    <source>
        <dbReference type="EMBL" id="BBB00075.1"/>
    </source>
</evidence>
<feature type="region of interest" description="Disordered" evidence="1">
    <location>
        <begin position="1"/>
        <end position="24"/>
    </location>
</feature>
<protein>
    <submittedName>
        <fullName evidence="2">Uncharacterized protein</fullName>
    </submittedName>
</protein>
<reference evidence="2 3" key="1">
    <citation type="journal article" date="2010" name="J. Bacteriol.">
        <title>Biochemical characterization of a novel indole prenyltransferase from Streptomyces sp. SN-593.</title>
        <authorList>
            <person name="Takahashi S."/>
            <person name="Takagi H."/>
            <person name="Toyoda A."/>
            <person name="Uramoto M."/>
            <person name="Nogawa T."/>
            <person name="Ueki M."/>
            <person name="Sakaki Y."/>
            <person name="Osada H."/>
        </authorList>
    </citation>
    <scope>NUCLEOTIDE SEQUENCE [LARGE SCALE GENOMIC DNA]</scope>
    <source>
        <strain evidence="2 3">SN-593</strain>
    </source>
</reference>
<proteinExistence type="predicted"/>
<keyword evidence="3" id="KW-1185">Reference proteome</keyword>
<gene>
    <name evidence="2" type="ORF">RVR_6966</name>
</gene>
<dbReference type="Proteomes" id="UP000595703">
    <property type="component" value="Chromosome"/>
</dbReference>
<accession>A0A7U3VQT1</accession>